<dbReference type="AlphaFoldDB" id="A0A1Z1SXJ4"/>
<feature type="active site" evidence="12">
    <location>
        <position position="112"/>
    </location>
</feature>
<dbReference type="KEGG" id="pvl:AOB99_06725"/>
<evidence type="ECO:0000256" key="9">
    <source>
        <dbReference type="ARBA" id="ARBA00023268"/>
    </source>
</evidence>
<accession>A0A1Z1SXJ4</accession>
<protein>
    <recommendedName>
        <fullName evidence="3 12">Beta-ketoacyl-[acyl-carrier-protein] synthase III</fullName>
        <shortName evidence="12">Beta-ketoacyl-ACP synthase III</shortName>
        <shortName evidence="12">KAS III</shortName>
        <ecNumber evidence="3 12">2.3.1.180</ecNumber>
    </recommendedName>
    <alternativeName>
        <fullName evidence="12">3-oxoacyl-[acyl-carrier-protein] synthase 3</fullName>
    </alternativeName>
    <alternativeName>
        <fullName evidence="12">3-oxoacyl-[acyl-carrier-protein] synthase III</fullName>
    </alternativeName>
</protein>
<reference evidence="15 19" key="1">
    <citation type="submission" date="2017-05" db="EMBL/GenBank/DDBJ databases">
        <title>Whole genome sequencing of Proteus mirabilis AR_0155.</title>
        <authorList>
            <person name="Conlan S."/>
            <person name="Thomas P.J."/>
            <person name="Mullikin J."/>
            <person name="Frank K.M."/>
            <person name="Segre J.A."/>
        </authorList>
    </citation>
    <scope>NUCLEOTIDE SEQUENCE [LARGE SCALE GENOMIC DNA]</scope>
    <source>
        <strain evidence="15 19">AR_0155</strain>
    </source>
</reference>
<sequence length="317" mass="34083">MYTKILGTGSYLPVQVRTNADLEKMVDTSDEWIVTRTGIHERRIATEEETVAKMGASAAENALEMADIDRQEIGLIIVATTSGSHAFPSAACQIQHALGIADCIAFDVAAACSGFVYALSIADQFIKAGTVKQALVIGADRLSHALDPNDRGTIILFGDAAGAVVVGASEESGIISTHLHSDGRFGELLALPYQDRENQDLPAYVTMAGNEVFKVAVRELAHIVDETLEANHIDKSELDWLVPHQANLRIISATAKKLDMTMDKVVVTLDRHGNTSAASVPTALDEAVRDNRIQRGQLILLEAFGGGFTWGSALIRF</sequence>
<feature type="domain" description="Beta-ketoacyl-[acyl-carrier-protein] synthase III N-terminal" evidence="14">
    <location>
        <begin position="106"/>
        <end position="183"/>
    </location>
</feature>
<name>A0A1Z1SXJ4_PROMI</name>
<dbReference type="SUPFAM" id="SSF53901">
    <property type="entry name" value="Thiolase-like"/>
    <property type="match status" value="1"/>
</dbReference>
<keyword evidence="8 12" id="KW-0275">Fatty acid biosynthesis</keyword>
<dbReference type="Pfam" id="PF08545">
    <property type="entry name" value="ACP_syn_III"/>
    <property type="match status" value="1"/>
</dbReference>
<comment type="function">
    <text evidence="12">Catalyzes the condensation reaction of fatty acid synthesis by the addition to an acyl acceptor of two carbons from malonyl-ACP. Catalyzes the first condensation reaction which initiates fatty acid synthesis and may therefore play a role in governing the total rate of fatty acid production. Possesses both acetoacetyl-ACP synthase and acetyl transacylase activities. Its substrate specificity determines the biosynthesis of branched-chain and/or straight-chain of fatty acids.</text>
</comment>
<reference evidence="16" key="3">
    <citation type="submission" date="2023-06" db="EMBL/GenBank/DDBJ databases">
        <authorList>
            <consortium name="Clinical and Environmental Microbiology Branch: Whole genome sequencing antimicrobial resistance pathogens in the healthcare setting"/>
        </authorList>
    </citation>
    <scope>NUCLEOTIDE SEQUENCE</scope>
    <source>
        <strain evidence="16">Microbial</strain>
    </source>
</reference>
<feature type="active site" evidence="12">
    <location>
        <position position="244"/>
    </location>
</feature>
<dbReference type="InterPro" id="IPR016039">
    <property type="entry name" value="Thiolase-like"/>
</dbReference>
<dbReference type="Proteomes" id="UP000195540">
    <property type="component" value="Chromosome"/>
</dbReference>
<evidence type="ECO:0000256" key="10">
    <source>
        <dbReference type="ARBA" id="ARBA00023315"/>
    </source>
</evidence>
<dbReference type="EMBL" id="UAUE01000003">
    <property type="protein sequence ID" value="SPY94452.1"/>
    <property type="molecule type" value="Genomic_DNA"/>
</dbReference>
<dbReference type="OrthoDB" id="9815506at2"/>
<comment type="similarity">
    <text evidence="2 12">Belongs to the thiolase-like superfamily. FabH family.</text>
</comment>
<evidence type="ECO:0000256" key="4">
    <source>
        <dbReference type="ARBA" id="ARBA00022516"/>
    </source>
</evidence>
<evidence type="ECO:0000313" key="20">
    <source>
        <dbReference type="Proteomes" id="UP000251485"/>
    </source>
</evidence>
<comment type="subunit">
    <text evidence="12">Homodimer.</text>
</comment>
<keyword evidence="7 12" id="KW-0443">Lipid metabolism</keyword>
<dbReference type="InterPro" id="IPR013751">
    <property type="entry name" value="ACP_syn_III_N"/>
</dbReference>
<dbReference type="GeneID" id="6800796"/>
<feature type="domain" description="Beta-ketoacyl-[acyl-carrier-protein] synthase III C-terminal" evidence="13">
    <location>
        <begin position="228"/>
        <end position="316"/>
    </location>
</feature>
<keyword evidence="6 12" id="KW-0276">Fatty acid metabolism</keyword>
<comment type="subcellular location">
    <subcellularLocation>
        <location evidence="12">Cytoplasm</location>
    </subcellularLocation>
</comment>
<dbReference type="EMBL" id="CP021694">
    <property type="protein sequence ID" value="ARX35295.1"/>
    <property type="molecule type" value="Genomic_DNA"/>
</dbReference>
<dbReference type="NCBIfam" id="TIGR00747">
    <property type="entry name" value="fabH"/>
    <property type="match status" value="1"/>
</dbReference>
<keyword evidence="10 12" id="KW-0012">Acyltransferase</keyword>
<evidence type="ECO:0000256" key="11">
    <source>
        <dbReference type="ARBA" id="ARBA00051096"/>
    </source>
</evidence>
<evidence type="ECO:0000256" key="5">
    <source>
        <dbReference type="ARBA" id="ARBA00022679"/>
    </source>
</evidence>
<comment type="pathway">
    <text evidence="1 12">Lipid metabolism; fatty acid biosynthesis.</text>
</comment>
<dbReference type="Proteomes" id="UP000251485">
    <property type="component" value="Unassembled WGS sequence"/>
</dbReference>
<dbReference type="Gene3D" id="3.40.47.10">
    <property type="match status" value="1"/>
</dbReference>
<evidence type="ECO:0000313" key="21">
    <source>
        <dbReference type="Proteomes" id="UP000254191"/>
    </source>
</evidence>
<keyword evidence="4 12" id="KW-0444">Lipid biosynthesis</keyword>
<evidence type="ECO:0000259" key="13">
    <source>
        <dbReference type="Pfam" id="PF08541"/>
    </source>
</evidence>
<dbReference type="HAMAP" id="MF_01815">
    <property type="entry name" value="FabH"/>
    <property type="match status" value="1"/>
</dbReference>
<evidence type="ECO:0000313" key="18">
    <source>
        <dbReference type="EMBL" id="SUC18620.1"/>
    </source>
</evidence>
<dbReference type="PANTHER" id="PTHR43091:SF1">
    <property type="entry name" value="BETA-KETOACYL-[ACYL-CARRIER-PROTEIN] SYNTHASE III, CHLOROPLASTIC"/>
    <property type="match status" value="1"/>
</dbReference>
<feature type="active site" evidence="12">
    <location>
        <position position="274"/>
    </location>
</feature>
<dbReference type="InterPro" id="IPR013747">
    <property type="entry name" value="ACP_syn_III_C"/>
</dbReference>
<evidence type="ECO:0000256" key="8">
    <source>
        <dbReference type="ARBA" id="ARBA00023160"/>
    </source>
</evidence>
<keyword evidence="5 12" id="KW-0808">Transferase</keyword>
<dbReference type="OMA" id="WGSEGDK"/>
<evidence type="ECO:0000313" key="19">
    <source>
        <dbReference type="Proteomes" id="UP000195540"/>
    </source>
</evidence>
<evidence type="ECO:0000256" key="12">
    <source>
        <dbReference type="HAMAP-Rule" id="MF_01815"/>
    </source>
</evidence>
<feature type="region of interest" description="ACP-binding" evidence="12">
    <location>
        <begin position="245"/>
        <end position="249"/>
    </location>
</feature>
<dbReference type="RefSeq" id="WP_004247821.1">
    <property type="nucleotide sequence ID" value="NZ_ABFCQN020000010.1"/>
</dbReference>
<dbReference type="PANTHER" id="PTHR43091">
    <property type="entry name" value="3-OXOACYL-[ACYL-CARRIER-PROTEIN] SYNTHASE"/>
    <property type="match status" value="1"/>
</dbReference>
<gene>
    <name evidence="12 17" type="primary">fabH</name>
    <name evidence="15" type="ORF">AM402_14390</name>
    <name evidence="17" type="ORF">NCTC10975_00794</name>
    <name evidence="18" type="ORF">NCTC11938_00838</name>
    <name evidence="16" type="ORF">PW210_003095</name>
</gene>
<dbReference type="EMBL" id="UGTS01000004">
    <property type="protein sequence ID" value="SUC18620.1"/>
    <property type="molecule type" value="Genomic_DNA"/>
</dbReference>
<dbReference type="STRING" id="584.AOUC001_11095"/>
<dbReference type="GO" id="GO:0033818">
    <property type="term" value="F:beta-ketoacyl-acyl-carrier-protein synthase III activity"/>
    <property type="evidence" value="ECO:0007669"/>
    <property type="project" value="UniProtKB-UniRule"/>
</dbReference>
<dbReference type="NCBIfam" id="NF006829">
    <property type="entry name" value="PRK09352.1"/>
    <property type="match status" value="1"/>
</dbReference>
<dbReference type="CDD" id="cd00830">
    <property type="entry name" value="KAS_III"/>
    <property type="match status" value="1"/>
</dbReference>
<comment type="domain">
    <text evidence="12">The last Arg residue of the ACP-binding site is essential for the weak association between ACP/AcpP and FabH.</text>
</comment>
<evidence type="ECO:0000313" key="17">
    <source>
        <dbReference type="EMBL" id="SPY94452.1"/>
    </source>
</evidence>
<dbReference type="InterPro" id="IPR004655">
    <property type="entry name" value="FabH"/>
</dbReference>
<evidence type="ECO:0000256" key="1">
    <source>
        <dbReference type="ARBA" id="ARBA00005194"/>
    </source>
</evidence>
<dbReference type="GO" id="GO:0005737">
    <property type="term" value="C:cytoplasm"/>
    <property type="evidence" value="ECO:0007669"/>
    <property type="project" value="UniProtKB-SubCell"/>
</dbReference>
<keyword evidence="12" id="KW-0963">Cytoplasm</keyword>
<comment type="catalytic activity">
    <reaction evidence="11">
        <text>malonyl-[ACP] + acetyl-CoA + H(+) = 3-oxobutanoyl-[ACP] + CO2 + CoA</text>
        <dbReference type="Rhea" id="RHEA:12080"/>
        <dbReference type="Rhea" id="RHEA-COMP:9623"/>
        <dbReference type="Rhea" id="RHEA-COMP:9625"/>
        <dbReference type="ChEBI" id="CHEBI:15378"/>
        <dbReference type="ChEBI" id="CHEBI:16526"/>
        <dbReference type="ChEBI" id="CHEBI:57287"/>
        <dbReference type="ChEBI" id="CHEBI:57288"/>
        <dbReference type="ChEBI" id="CHEBI:78449"/>
        <dbReference type="ChEBI" id="CHEBI:78450"/>
        <dbReference type="EC" id="2.3.1.180"/>
    </reaction>
    <physiologicalReaction direction="left-to-right" evidence="11">
        <dbReference type="Rhea" id="RHEA:12081"/>
    </physiologicalReaction>
</comment>
<evidence type="ECO:0000256" key="7">
    <source>
        <dbReference type="ARBA" id="ARBA00023098"/>
    </source>
</evidence>
<evidence type="ECO:0000313" key="15">
    <source>
        <dbReference type="EMBL" id="ARX35295.1"/>
    </source>
</evidence>
<evidence type="ECO:0000313" key="16">
    <source>
        <dbReference type="EMBL" id="EKW9777233.1"/>
    </source>
</evidence>
<dbReference type="EMBL" id="ABKSPD020000012">
    <property type="protein sequence ID" value="EKW9777233.1"/>
    <property type="molecule type" value="Genomic_DNA"/>
</dbReference>
<proteinExistence type="inferred from homology"/>
<dbReference type="Proteomes" id="UP000254191">
    <property type="component" value="Unassembled WGS sequence"/>
</dbReference>
<evidence type="ECO:0000256" key="3">
    <source>
        <dbReference type="ARBA" id="ARBA00012333"/>
    </source>
</evidence>
<reference evidence="20 21" key="2">
    <citation type="submission" date="2018-06" db="EMBL/GenBank/DDBJ databases">
        <authorList>
            <consortium name="Pathogen Informatics"/>
            <person name="Doyle S."/>
        </authorList>
    </citation>
    <scope>NUCLEOTIDE SEQUENCE [LARGE SCALE GENOMIC DNA]</scope>
    <source>
        <strain evidence="17 20">NCTC10975</strain>
        <strain evidence="18 21">NCTC11938</strain>
    </source>
</reference>
<organism evidence="17 20">
    <name type="scientific">Proteus mirabilis</name>
    <dbReference type="NCBI Taxonomy" id="584"/>
    <lineage>
        <taxon>Bacteria</taxon>
        <taxon>Pseudomonadati</taxon>
        <taxon>Pseudomonadota</taxon>
        <taxon>Gammaproteobacteria</taxon>
        <taxon>Enterobacterales</taxon>
        <taxon>Morganellaceae</taxon>
        <taxon>Proteus</taxon>
    </lineage>
</organism>
<dbReference type="GO" id="GO:0004315">
    <property type="term" value="F:3-oxoacyl-[acyl-carrier-protein] synthase activity"/>
    <property type="evidence" value="ECO:0007669"/>
    <property type="project" value="InterPro"/>
</dbReference>
<dbReference type="Pfam" id="PF08541">
    <property type="entry name" value="ACP_syn_III_C"/>
    <property type="match status" value="1"/>
</dbReference>
<dbReference type="UniPathway" id="UPA00094"/>
<dbReference type="EC" id="2.3.1.180" evidence="3 12"/>
<evidence type="ECO:0000256" key="6">
    <source>
        <dbReference type="ARBA" id="ARBA00022832"/>
    </source>
</evidence>
<dbReference type="GO" id="GO:0006633">
    <property type="term" value="P:fatty acid biosynthetic process"/>
    <property type="evidence" value="ECO:0007669"/>
    <property type="project" value="UniProtKB-UniRule"/>
</dbReference>
<dbReference type="FunFam" id="3.40.47.10:FF:000004">
    <property type="entry name" value="3-oxoacyl-[acyl-carrier-protein] synthase 3"/>
    <property type="match status" value="1"/>
</dbReference>
<dbReference type="Proteomes" id="UP001171165">
    <property type="component" value="Unassembled WGS sequence"/>
</dbReference>
<keyword evidence="9 12" id="KW-0511">Multifunctional enzyme</keyword>
<evidence type="ECO:0000259" key="14">
    <source>
        <dbReference type="Pfam" id="PF08545"/>
    </source>
</evidence>
<evidence type="ECO:0000256" key="2">
    <source>
        <dbReference type="ARBA" id="ARBA00008642"/>
    </source>
</evidence>